<dbReference type="EMBL" id="QVFU01000106">
    <property type="protein sequence ID" value="RFS40497.1"/>
    <property type="molecule type" value="Genomic_DNA"/>
</dbReference>
<feature type="compositionally biased region" description="Low complexity" evidence="1">
    <location>
        <begin position="33"/>
        <end position="47"/>
    </location>
</feature>
<evidence type="ECO:0000313" key="3">
    <source>
        <dbReference type="EMBL" id="RFS40497.1"/>
    </source>
</evidence>
<feature type="region of interest" description="Disordered" evidence="1">
    <location>
        <begin position="1"/>
        <end position="72"/>
    </location>
</feature>
<organism evidence="3 4">
    <name type="scientific">Micromonospora craniellae</name>
    <dbReference type="NCBI Taxonomy" id="2294034"/>
    <lineage>
        <taxon>Bacteria</taxon>
        <taxon>Bacillati</taxon>
        <taxon>Actinomycetota</taxon>
        <taxon>Actinomycetes</taxon>
        <taxon>Micromonosporales</taxon>
        <taxon>Micromonosporaceae</taxon>
        <taxon>Micromonospora</taxon>
    </lineage>
</organism>
<protein>
    <recommendedName>
        <fullName evidence="2">DUF3322 domain-containing protein</fullName>
    </recommendedName>
</protein>
<dbReference type="RefSeq" id="WP_117231340.1">
    <property type="nucleotide sequence ID" value="NZ_CP061725.1"/>
</dbReference>
<dbReference type="AlphaFoldDB" id="A0A372FQD1"/>
<reference evidence="3 4" key="1">
    <citation type="submission" date="2018-08" db="EMBL/GenBank/DDBJ databases">
        <title>Verrucosispora craniellae sp. nov., isolated from a marine sponge in the South China Sea.</title>
        <authorList>
            <person name="Li L."/>
            <person name="Lin H.W."/>
        </authorList>
    </citation>
    <scope>NUCLEOTIDE SEQUENCE [LARGE SCALE GENOMIC DNA]</scope>
    <source>
        <strain evidence="3 4">LHW63014</strain>
    </source>
</reference>
<feature type="domain" description="DUF3322" evidence="2">
    <location>
        <begin position="60"/>
        <end position="159"/>
    </location>
</feature>
<feature type="compositionally biased region" description="Basic and acidic residues" evidence="1">
    <location>
        <begin position="8"/>
        <end position="19"/>
    </location>
</feature>
<name>A0A372FQD1_9ACTN</name>
<dbReference type="Proteomes" id="UP000262621">
    <property type="component" value="Unassembled WGS sequence"/>
</dbReference>
<proteinExistence type="predicted"/>
<dbReference type="InterPro" id="IPR024537">
    <property type="entry name" value="DUF3322"/>
</dbReference>
<comment type="caution">
    <text evidence="3">The sequence shown here is derived from an EMBL/GenBank/DDBJ whole genome shotgun (WGS) entry which is preliminary data.</text>
</comment>
<sequence>MHGSDFYGPERYEPFETRAADPGQLRHGHPGITSPAAAPADDGASPTTPAPSEQPGPRAASWPHDFPLGQPTSANLAKDFATAATWAAGWRAWSAAHDTPLRTRTRRVHNTDQELPTHLVVADPDHGARLCARHWPQRLERARRRATLLAERFPHLAEAGSLTRRSPRSTS</sequence>
<evidence type="ECO:0000259" key="2">
    <source>
        <dbReference type="Pfam" id="PF11795"/>
    </source>
</evidence>
<evidence type="ECO:0000313" key="4">
    <source>
        <dbReference type="Proteomes" id="UP000262621"/>
    </source>
</evidence>
<dbReference type="Pfam" id="PF11795">
    <property type="entry name" value="DUF3322"/>
    <property type="match status" value="1"/>
</dbReference>
<keyword evidence="4" id="KW-1185">Reference proteome</keyword>
<accession>A0A372FQD1</accession>
<gene>
    <name evidence="3" type="ORF">D0Q02_30470</name>
</gene>
<evidence type="ECO:0000256" key="1">
    <source>
        <dbReference type="SAM" id="MobiDB-lite"/>
    </source>
</evidence>